<keyword evidence="1" id="KW-0472">Membrane</keyword>
<organism evidence="2 3">
    <name type="scientific">Phototrophicus methaneseepsis</name>
    <dbReference type="NCBI Taxonomy" id="2710758"/>
    <lineage>
        <taxon>Bacteria</taxon>
        <taxon>Bacillati</taxon>
        <taxon>Chloroflexota</taxon>
        <taxon>Candidatus Thermofontia</taxon>
        <taxon>Phototrophicales</taxon>
        <taxon>Phototrophicaceae</taxon>
        <taxon>Phototrophicus</taxon>
    </lineage>
</organism>
<dbReference type="PANTHER" id="PTHR20992:SF9">
    <property type="entry name" value="AT15442P-RELATED"/>
    <property type="match status" value="1"/>
</dbReference>
<evidence type="ECO:0000256" key="1">
    <source>
        <dbReference type="SAM" id="Phobius"/>
    </source>
</evidence>
<dbReference type="InterPro" id="IPR005240">
    <property type="entry name" value="DUF389"/>
</dbReference>
<feature type="transmembrane region" description="Helical" evidence="1">
    <location>
        <begin position="304"/>
        <end position="323"/>
    </location>
</feature>
<gene>
    <name evidence="2" type="ORF">G4Y79_16385</name>
</gene>
<keyword evidence="1" id="KW-1133">Transmembrane helix</keyword>
<dbReference type="AlphaFoldDB" id="A0A7S8E6H1"/>
<dbReference type="EMBL" id="CP062983">
    <property type="protein sequence ID" value="QPC81276.1"/>
    <property type="molecule type" value="Genomic_DNA"/>
</dbReference>
<protein>
    <submittedName>
        <fullName evidence="2">DUF389 domain-containing protein</fullName>
    </submittedName>
</protein>
<evidence type="ECO:0000313" key="2">
    <source>
        <dbReference type="EMBL" id="QPC81276.1"/>
    </source>
</evidence>
<feature type="transmembrane region" description="Helical" evidence="1">
    <location>
        <begin position="136"/>
        <end position="159"/>
    </location>
</feature>
<keyword evidence="3" id="KW-1185">Reference proteome</keyword>
<dbReference type="RefSeq" id="WP_195169349.1">
    <property type="nucleotide sequence ID" value="NZ_CP062983.1"/>
</dbReference>
<dbReference type="KEGG" id="pmet:G4Y79_16385"/>
<reference evidence="2 3" key="1">
    <citation type="submission" date="2020-02" db="EMBL/GenBank/DDBJ databases">
        <authorList>
            <person name="Zheng R.K."/>
            <person name="Sun C.M."/>
        </authorList>
    </citation>
    <scope>NUCLEOTIDE SEQUENCE [LARGE SCALE GENOMIC DNA]</scope>
    <source>
        <strain evidence="3">rifampicinis</strain>
    </source>
</reference>
<proteinExistence type="predicted"/>
<feature type="transmembrane region" description="Helical" evidence="1">
    <location>
        <begin position="264"/>
        <end position="284"/>
    </location>
</feature>
<accession>A0A7S8E6H1</accession>
<feature type="transmembrane region" description="Helical" evidence="1">
    <location>
        <begin position="113"/>
        <end position="130"/>
    </location>
</feature>
<keyword evidence="1" id="KW-0812">Transmembrane</keyword>
<dbReference type="Pfam" id="PF04087">
    <property type="entry name" value="DUF389"/>
    <property type="match status" value="1"/>
</dbReference>
<feature type="transmembrane region" description="Helical" evidence="1">
    <location>
        <begin position="207"/>
        <end position="224"/>
    </location>
</feature>
<feature type="transmembrane region" description="Helical" evidence="1">
    <location>
        <begin position="236"/>
        <end position="258"/>
    </location>
</feature>
<name>A0A7S8E6H1_9CHLR</name>
<dbReference type="PANTHER" id="PTHR20992">
    <property type="entry name" value="AT15442P-RELATED"/>
    <property type="match status" value="1"/>
</dbReference>
<feature type="transmembrane region" description="Helical" evidence="1">
    <location>
        <begin position="171"/>
        <end position="195"/>
    </location>
</feature>
<evidence type="ECO:0000313" key="3">
    <source>
        <dbReference type="Proteomes" id="UP000594468"/>
    </source>
</evidence>
<sequence length="425" mass="46035">MRQIFIQVPREHSNEAKQTIESYEPINLTQVDAEGKVGPTQMFIANVSNRKIEGLFEDLNRFPDTSVTLVPTGVYSFRLDTAQIPDQVTDIDLLSPIEVFLSGLQSIGSWKGFLGYAVAGGLLIWLGLYINSVVLLIAGMLVSPLAGPAMNLAISIARGDIMLMRHSLTRYVVAILAMVVVSAALSILIGLNIITQQMDSMSQISELAVLIPLVVGVGGALSLIQSSSSSLVSGTVSGLLVAASLGPPVDLIGIGIVLGEWDLVRTSIFVVLLQLVAINLSGTIVLRLNDLKARGGHYERGKRWLFPVGMVVTVVALAGLLLWQRTDPPKLQRASVAQEVANDIRDVFDDYTDANLIEMQTRFTRTDIQGQNSLLIVLYVQPSENTTQSDDAIQSQLRQSIQARIAEEGYHVTPLIDISVLEPPA</sequence>
<dbReference type="Proteomes" id="UP000594468">
    <property type="component" value="Chromosome"/>
</dbReference>